<organism evidence="1 2">
    <name type="scientific">candidate division MSBL1 archaeon SCGC-AAA259D14</name>
    <dbReference type="NCBI Taxonomy" id="1698261"/>
    <lineage>
        <taxon>Archaea</taxon>
        <taxon>Methanobacteriati</taxon>
        <taxon>Methanobacteriota</taxon>
        <taxon>candidate division MSBL1</taxon>
    </lineage>
</organism>
<protein>
    <submittedName>
        <fullName evidence="1">Uncharacterized protein</fullName>
    </submittedName>
</protein>
<accession>A0A133U3L5</accession>
<dbReference type="Proteomes" id="UP000070589">
    <property type="component" value="Unassembled WGS sequence"/>
</dbReference>
<evidence type="ECO:0000313" key="2">
    <source>
        <dbReference type="Proteomes" id="UP000070589"/>
    </source>
</evidence>
<reference evidence="1 2" key="1">
    <citation type="journal article" date="2016" name="Sci. Rep.">
        <title>Metabolic traits of an uncultured archaeal lineage -MSBL1- from brine pools of the Red Sea.</title>
        <authorList>
            <person name="Mwirichia R."/>
            <person name="Alam I."/>
            <person name="Rashid M."/>
            <person name="Vinu M."/>
            <person name="Ba-Alawi W."/>
            <person name="Anthony Kamau A."/>
            <person name="Kamanda Ngugi D."/>
            <person name="Goker M."/>
            <person name="Klenk H.P."/>
            <person name="Bajic V."/>
            <person name="Stingl U."/>
        </authorList>
    </citation>
    <scope>NUCLEOTIDE SEQUENCE [LARGE SCALE GENOMIC DNA]</scope>
    <source>
        <strain evidence="1">SCGC-AAA259D14</strain>
    </source>
</reference>
<name>A0A133U3L5_9EURY</name>
<keyword evidence="2" id="KW-1185">Reference proteome</keyword>
<comment type="caution">
    <text evidence="1">The sequence shown here is derived from an EMBL/GenBank/DDBJ whole genome shotgun (WGS) entry which is preliminary data.</text>
</comment>
<proteinExistence type="predicted"/>
<sequence>MSIEDRIAKIFEEEDNGYGLKSSYIAERLGLRVQRITPFLENSPRFKRASTNYFVVIEEGSSRRSNTHTDIKERYNHVC</sequence>
<gene>
    <name evidence="1" type="ORF">AKJ62_04450</name>
</gene>
<evidence type="ECO:0000313" key="1">
    <source>
        <dbReference type="EMBL" id="KXA88789.1"/>
    </source>
</evidence>
<dbReference type="AlphaFoldDB" id="A0A133U3L5"/>
<dbReference type="EMBL" id="LHXL01000080">
    <property type="protein sequence ID" value="KXA88789.1"/>
    <property type="molecule type" value="Genomic_DNA"/>
</dbReference>